<dbReference type="RefSeq" id="WP_311363249.1">
    <property type="nucleotide sequence ID" value="NZ_JAVRIC010000001.1"/>
</dbReference>
<evidence type="ECO:0000313" key="2">
    <source>
        <dbReference type="EMBL" id="MDT0495857.1"/>
    </source>
</evidence>
<proteinExistence type="predicted"/>
<sequence>MRFTTIGGGQRHSSKHGLRAAPWLATVLFTLSPLAMAQTIDQVLETGEAKAAEGRASQAKIDQVVDAKQGKLIKYRALLKQIEGLEQYNEQLSTQVQGQTALIEQFQGSVEQVAQIERQMLPLIMRMEGALSDFIDIDLPFHETERRDRIGYVQKSLARADVSVAEKFRQVIEAYQIEMDYGRKIDAYHDIIKIDGEDQEADILRFGRVTLVAQTPDAGTTAVWNRQSEAWETLPSSYRNSVRQGIRMAKKQASIELITLPIASPEAAQ</sequence>
<keyword evidence="1" id="KW-0732">Signal</keyword>
<organism evidence="2 3">
    <name type="scientific">Banduia mediterranea</name>
    <dbReference type="NCBI Taxonomy" id="3075609"/>
    <lineage>
        <taxon>Bacteria</taxon>
        <taxon>Pseudomonadati</taxon>
        <taxon>Pseudomonadota</taxon>
        <taxon>Gammaproteobacteria</taxon>
        <taxon>Nevskiales</taxon>
        <taxon>Algiphilaceae</taxon>
        <taxon>Banduia</taxon>
    </lineage>
</organism>
<reference evidence="2 3" key="1">
    <citation type="submission" date="2023-09" db="EMBL/GenBank/DDBJ databases">
        <authorList>
            <person name="Rey-Velasco X."/>
        </authorList>
    </citation>
    <scope>NUCLEOTIDE SEQUENCE [LARGE SCALE GENOMIC DNA]</scope>
    <source>
        <strain evidence="2 3">W345</strain>
    </source>
</reference>
<protein>
    <submittedName>
        <fullName evidence="2">DUF3450 domain-containing protein</fullName>
    </submittedName>
</protein>
<dbReference type="EMBL" id="JAVRIC010000001">
    <property type="protein sequence ID" value="MDT0495857.1"/>
    <property type="molecule type" value="Genomic_DNA"/>
</dbReference>
<accession>A0ABU2WDA3</accession>
<dbReference type="InterPro" id="IPR016866">
    <property type="entry name" value="UCP028069"/>
</dbReference>
<name>A0ABU2WDA3_9GAMM</name>
<dbReference type="Pfam" id="PF11932">
    <property type="entry name" value="DUF3450"/>
    <property type="match status" value="1"/>
</dbReference>
<evidence type="ECO:0000313" key="3">
    <source>
        <dbReference type="Proteomes" id="UP001254608"/>
    </source>
</evidence>
<evidence type="ECO:0000256" key="1">
    <source>
        <dbReference type="SAM" id="SignalP"/>
    </source>
</evidence>
<gene>
    <name evidence="2" type="ORF">RM530_00545</name>
</gene>
<feature type="signal peptide" evidence="1">
    <location>
        <begin position="1"/>
        <end position="37"/>
    </location>
</feature>
<comment type="caution">
    <text evidence="2">The sequence shown here is derived from an EMBL/GenBank/DDBJ whole genome shotgun (WGS) entry which is preliminary data.</text>
</comment>
<feature type="chain" id="PRO_5045450413" evidence="1">
    <location>
        <begin position="38"/>
        <end position="269"/>
    </location>
</feature>
<dbReference type="Proteomes" id="UP001254608">
    <property type="component" value="Unassembled WGS sequence"/>
</dbReference>
<dbReference type="PIRSF" id="PIRSF028069">
    <property type="entry name" value="UCP028069"/>
    <property type="match status" value="1"/>
</dbReference>
<keyword evidence="3" id="KW-1185">Reference proteome</keyword>